<comment type="caution">
    <text evidence="2">The sequence shown here is derived from an EMBL/GenBank/DDBJ whole genome shotgun (WGS) entry which is preliminary data.</text>
</comment>
<evidence type="ECO:0000313" key="3">
    <source>
        <dbReference type="Proteomes" id="UP000762703"/>
    </source>
</evidence>
<dbReference type="SUPFAM" id="SSF49373">
    <property type="entry name" value="Invasin/intimin cell-adhesion fragments"/>
    <property type="match status" value="1"/>
</dbReference>
<evidence type="ECO:0000256" key="1">
    <source>
        <dbReference type="SAM" id="Phobius"/>
    </source>
</evidence>
<accession>A0A8T3VGP4</accession>
<feature type="transmembrane region" description="Helical" evidence="1">
    <location>
        <begin position="6"/>
        <end position="25"/>
    </location>
</feature>
<dbReference type="EMBL" id="SUTE01000015">
    <property type="protein sequence ID" value="MBE6504503.1"/>
    <property type="molecule type" value="Genomic_DNA"/>
</dbReference>
<gene>
    <name evidence="2" type="ORF">E7Z73_01985</name>
</gene>
<dbReference type="Proteomes" id="UP000762703">
    <property type="component" value="Unassembled WGS sequence"/>
</dbReference>
<dbReference type="InterPro" id="IPR008964">
    <property type="entry name" value="Invasin/intimin_cell_adhesion"/>
</dbReference>
<dbReference type="AlphaFoldDB" id="A0A8T3VGP4"/>
<dbReference type="InterPro" id="IPR013783">
    <property type="entry name" value="Ig-like_fold"/>
</dbReference>
<dbReference type="Gene3D" id="2.60.40.10">
    <property type="entry name" value="Immunoglobulins"/>
    <property type="match status" value="1"/>
</dbReference>
<organism evidence="2 3">
    <name type="scientific">Methanobrevibacter millerae</name>
    <dbReference type="NCBI Taxonomy" id="230361"/>
    <lineage>
        <taxon>Archaea</taxon>
        <taxon>Methanobacteriati</taxon>
        <taxon>Methanobacteriota</taxon>
        <taxon>Methanomada group</taxon>
        <taxon>Methanobacteria</taxon>
        <taxon>Methanobacteriales</taxon>
        <taxon>Methanobacteriaceae</taxon>
        <taxon>Methanobrevibacter</taxon>
    </lineage>
</organism>
<proteinExistence type="predicted"/>
<keyword evidence="1" id="KW-1133">Transmembrane helix</keyword>
<reference evidence="2" key="1">
    <citation type="submission" date="2019-04" db="EMBL/GenBank/DDBJ databases">
        <title>Evolution of Biomass-Degrading Anaerobic Consortia Revealed by Metagenomics.</title>
        <authorList>
            <person name="Peng X."/>
        </authorList>
    </citation>
    <scope>NUCLEOTIDE SEQUENCE</scope>
    <source>
        <strain evidence="2">SIG12</strain>
    </source>
</reference>
<dbReference type="RefSeq" id="WP_303736152.1">
    <property type="nucleotide sequence ID" value="NZ_SUTE01000015.1"/>
</dbReference>
<keyword evidence="1" id="KW-0812">Transmembrane</keyword>
<evidence type="ECO:0000313" key="2">
    <source>
        <dbReference type="EMBL" id="MBE6504503.1"/>
    </source>
</evidence>
<name>A0A8T3VGP4_9EURY</name>
<protein>
    <submittedName>
        <fullName evidence="2">Adhesin</fullName>
    </submittedName>
</protein>
<sequence>MEYTKIIIFLLIVIVIMLVLSIAFLNPFSKETCNIEIISMDSLYVGGQFSLYLSDGQGNPISNEDVAIAFVGSNNEIVNKNATTDASGNAVIPLEDLPAGTYSVSCSLLENSRYQANSTSKQITIKDVTEKSTQSSGLSEDGYSYYPQYGPAVDRAGITREYAIANNWHYISMRIDGEDVGGYVPYDAKAGCYHT</sequence>
<keyword evidence="1" id="KW-0472">Membrane</keyword>